<sequence length="113" mass="12572">MTVFAETNVDVDLRMLRSFRVLRPLKLVSKIPSESVTEFCERTSASNDTDPKDELPPVELTSRAAKDTRLTPFSFSNSQSKPRLPANLCAVLNSYKHSLNVSPTPKSNPIPLL</sequence>
<dbReference type="Proteomes" id="UP001430953">
    <property type="component" value="Unassembled WGS sequence"/>
</dbReference>
<dbReference type="AlphaFoldDB" id="A0AAW2G0F5"/>
<evidence type="ECO:0000313" key="3">
    <source>
        <dbReference type="Proteomes" id="UP001430953"/>
    </source>
</evidence>
<evidence type="ECO:0000256" key="1">
    <source>
        <dbReference type="SAM" id="MobiDB-lite"/>
    </source>
</evidence>
<keyword evidence="3" id="KW-1185">Reference proteome</keyword>
<organism evidence="2 3">
    <name type="scientific">Cardiocondyla obscurior</name>
    <dbReference type="NCBI Taxonomy" id="286306"/>
    <lineage>
        <taxon>Eukaryota</taxon>
        <taxon>Metazoa</taxon>
        <taxon>Ecdysozoa</taxon>
        <taxon>Arthropoda</taxon>
        <taxon>Hexapoda</taxon>
        <taxon>Insecta</taxon>
        <taxon>Pterygota</taxon>
        <taxon>Neoptera</taxon>
        <taxon>Endopterygota</taxon>
        <taxon>Hymenoptera</taxon>
        <taxon>Apocrita</taxon>
        <taxon>Aculeata</taxon>
        <taxon>Formicoidea</taxon>
        <taxon>Formicidae</taxon>
        <taxon>Myrmicinae</taxon>
        <taxon>Cardiocondyla</taxon>
    </lineage>
</organism>
<dbReference type="EMBL" id="JADYXP020000007">
    <property type="protein sequence ID" value="KAL0121163.1"/>
    <property type="molecule type" value="Genomic_DNA"/>
</dbReference>
<feature type="region of interest" description="Disordered" evidence="1">
    <location>
        <begin position="40"/>
        <end position="63"/>
    </location>
</feature>
<protein>
    <submittedName>
        <fullName evidence="2">Uncharacterized protein</fullName>
    </submittedName>
</protein>
<proteinExistence type="predicted"/>
<name>A0AAW2G0F5_9HYME</name>
<gene>
    <name evidence="2" type="ORF">PUN28_008677</name>
</gene>
<comment type="caution">
    <text evidence="2">The sequence shown here is derived from an EMBL/GenBank/DDBJ whole genome shotgun (WGS) entry which is preliminary data.</text>
</comment>
<accession>A0AAW2G0F5</accession>
<evidence type="ECO:0000313" key="2">
    <source>
        <dbReference type="EMBL" id="KAL0121163.1"/>
    </source>
</evidence>
<reference evidence="2 3" key="1">
    <citation type="submission" date="2023-03" db="EMBL/GenBank/DDBJ databases">
        <title>High recombination rates correlate with genetic variation in Cardiocondyla obscurior ants.</title>
        <authorList>
            <person name="Errbii M."/>
        </authorList>
    </citation>
    <scope>NUCLEOTIDE SEQUENCE [LARGE SCALE GENOMIC DNA]</scope>
    <source>
        <strain evidence="2">Alpha-2009</strain>
        <tissue evidence="2">Whole body</tissue>
    </source>
</reference>